<keyword evidence="8" id="KW-1185">Reference proteome</keyword>
<evidence type="ECO:0000256" key="1">
    <source>
        <dbReference type="ARBA" id="ARBA00004613"/>
    </source>
</evidence>
<evidence type="ECO:0000313" key="7">
    <source>
        <dbReference type="EMBL" id="GFU41055.1"/>
    </source>
</evidence>
<dbReference type="InterPro" id="IPR009003">
    <property type="entry name" value="Peptidase_S1_PA"/>
</dbReference>
<feature type="domain" description="Peptidase S1" evidence="6">
    <location>
        <begin position="7"/>
        <end position="96"/>
    </location>
</feature>
<dbReference type="Pfam" id="PF00089">
    <property type="entry name" value="Trypsin"/>
    <property type="match status" value="1"/>
</dbReference>
<dbReference type="GO" id="GO:0006508">
    <property type="term" value="P:proteolysis"/>
    <property type="evidence" value="ECO:0007669"/>
    <property type="project" value="UniProtKB-KW"/>
</dbReference>
<evidence type="ECO:0000256" key="5">
    <source>
        <dbReference type="ARBA" id="ARBA00022825"/>
    </source>
</evidence>
<gene>
    <name evidence="7" type="primary">PPAF2_4</name>
    <name evidence="7" type="ORF">NPIL_629361</name>
</gene>
<dbReference type="Gene3D" id="2.40.10.10">
    <property type="entry name" value="Trypsin-like serine proteases"/>
    <property type="match status" value="1"/>
</dbReference>
<organism evidence="7 8">
    <name type="scientific">Nephila pilipes</name>
    <name type="common">Giant wood spider</name>
    <name type="synonym">Nephila maculata</name>
    <dbReference type="NCBI Taxonomy" id="299642"/>
    <lineage>
        <taxon>Eukaryota</taxon>
        <taxon>Metazoa</taxon>
        <taxon>Ecdysozoa</taxon>
        <taxon>Arthropoda</taxon>
        <taxon>Chelicerata</taxon>
        <taxon>Arachnida</taxon>
        <taxon>Araneae</taxon>
        <taxon>Araneomorphae</taxon>
        <taxon>Entelegynae</taxon>
        <taxon>Araneoidea</taxon>
        <taxon>Nephilidae</taxon>
        <taxon>Nephila</taxon>
    </lineage>
</organism>
<evidence type="ECO:0000256" key="4">
    <source>
        <dbReference type="ARBA" id="ARBA00022801"/>
    </source>
</evidence>
<dbReference type="OrthoDB" id="5918597at2759"/>
<sequence>LPSRSPNTLKIRLGEHDVSSTNEPFRYEEFDVSRIVVYPTFNNRTLMHDIALVRLAKPAKKRANINVVCMPSEGTTNNELILSPRCFVTGWGKTIDSKKFFLCLKFLN</sequence>
<dbReference type="AlphaFoldDB" id="A0A8X6QWV2"/>
<evidence type="ECO:0000313" key="8">
    <source>
        <dbReference type="Proteomes" id="UP000887013"/>
    </source>
</evidence>
<protein>
    <submittedName>
        <fullName evidence="7">Protein masquerade</fullName>
    </submittedName>
</protein>
<comment type="caution">
    <text evidence="7">The sequence shown here is derived from an EMBL/GenBank/DDBJ whole genome shotgun (WGS) entry which is preliminary data.</text>
</comment>
<dbReference type="PANTHER" id="PTHR24264:SF65">
    <property type="entry name" value="SRCR DOMAIN-CONTAINING PROTEIN"/>
    <property type="match status" value="1"/>
</dbReference>
<keyword evidence="2" id="KW-0964">Secreted</keyword>
<evidence type="ECO:0000259" key="6">
    <source>
        <dbReference type="Pfam" id="PF00089"/>
    </source>
</evidence>
<dbReference type="PANTHER" id="PTHR24264">
    <property type="entry name" value="TRYPSIN-RELATED"/>
    <property type="match status" value="1"/>
</dbReference>
<dbReference type="GO" id="GO:0005615">
    <property type="term" value="C:extracellular space"/>
    <property type="evidence" value="ECO:0007669"/>
    <property type="project" value="TreeGrafter"/>
</dbReference>
<keyword evidence="3" id="KW-0645">Protease</keyword>
<feature type="non-terminal residue" evidence="7">
    <location>
        <position position="1"/>
    </location>
</feature>
<dbReference type="InterPro" id="IPR001254">
    <property type="entry name" value="Trypsin_dom"/>
</dbReference>
<dbReference type="Proteomes" id="UP000887013">
    <property type="component" value="Unassembled WGS sequence"/>
</dbReference>
<evidence type="ECO:0000256" key="3">
    <source>
        <dbReference type="ARBA" id="ARBA00022670"/>
    </source>
</evidence>
<keyword evidence="4" id="KW-0378">Hydrolase</keyword>
<dbReference type="GO" id="GO:0004252">
    <property type="term" value="F:serine-type endopeptidase activity"/>
    <property type="evidence" value="ECO:0007669"/>
    <property type="project" value="InterPro"/>
</dbReference>
<dbReference type="InterPro" id="IPR050127">
    <property type="entry name" value="Serine_Proteases_S1"/>
</dbReference>
<reference evidence="7" key="1">
    <citation type="submission" date="2020-08" db="EMBL/GenBank/DDBJ databases">
        <title>Multicomponent nature underlies the extraordinary mechanical properties of spider dragline silk.</title>
        <authorList>
            <person name="Kono N."/>
            <person name="Nakamura H."/>
            <person name="Mori M."/>
            <person name="Yoshida Y."/>
            <person name="Ohtoshi R."/>
            <person name="Malay A.D."/>
            <person name="Moran D.A.P."/>
            <person name="Tomita M."/>
            <person name="Numata K."/>
            <person name="Arakawa K."/>
        </authorList>
    </citation>
    <scope>NUCLEOTIDE SEQUENCE</scope>
</reference>
<dbReference type="InterPro" id="IPR043504">
    <property type="entry name" value="Peptidase_S1_PA_chymotrypsin"/>
</dbReference>
<dbReference type="EMBL" id="BMAW01035760">
    <property type="protein sequence ID" value="GFU41055.1"/>
    <property type="molecule type" value="Genomic_DNA"/>
</dbReference>
<name>A0A8X6QWV2_NEPPI</name>
<comment type="subcellular location">
    <subcellularLocation>
        <location evidence="1">Secreted</location>
    </subcellularLocation>
</comment>
<dbReference type="SUPFAM" id="SSF50494">
    <property type="entry name" value="Trypsin-like serine proteases"/>
    <property type="match status" value="1"/>
</dbReference>
<keyword evidence="5" id="KW-0720">Serine protease</keyword>
<evidence type="ECO:0000256" key="2">
    <source>
        <dbReference type="ARBA" id="ARBA00022525"/>
    </source>
</evidence>
<accession>A0A8X6QWV2</accession>
<proteinExistence type="predicted"/>